<reference evidence="5 6" key="1">
    <citation type="submission" date="2019-08" db="EMBL/GenBank/DDBJ databases">
        <title>A chromosome-level genome assembly, high-density linkage maps, and genome scans reveal the genomic architecture of hybrid incompatibilities underlying speciation via character displacement in darters (Percidae: Etheostominae).</title>
        <authorList>
            <person name="Moran R.L."/>
            <person name="Catchen J.M."/>
            <person name="Fuller R.C."/>
        </authorList>
    </citation>
    <scope>NUCLEOTIDE SEQUENCE [LARGE SCALE GENOMIC DNA]</scope>
    <source>
        <strain evidence="5">EspeVRDwgs_2016</strain>
        <tissue evidence="5">Muscle</tissue>
    </source>
</reference>
<dbReference type="Proteomes" id="UP000327493">
    <property type="component" value="Chromosome 15"/>
</dbReference>
<protein>
    <recommendedName>
        <fullName evidence="4">IF rod domain-containing protein</fullName>
    </recommendedName>
</protein>
<dbReference type="Pfam" id="PF00038">
    <property type="entry name" value="Filament"/>
    <property type="match status" value="1"/>
</dbReference>
<evidence type="ECO:0000256" key="2">
    <source>
        <dbReference type="ARBA" id="ARBA00023054"/>
    </source>
</evidence>
<accession>A0A5J5CY01</accession>
<dbReference type="GO" id="GO:0005198">
    <property type="term" value="F:structural molecule activity"/>
    <property type="evidence" value="ECO:0007669"/>
    <property type="project" value="InterPro"/>
</dbReference>
<comment type="caution">
    <text evidence="5">The sequence shown here is derived from an EMBL/GenBank/DDBJ whole genome shotgun (WGS) entry which is preliminary data.</text>
</comment>
<feature type="domain" description="IF rod" evidence="4">
    <location>
        <begin position="1"/>
        <end position="225"/>
    </location>
</feature>
<dbReference type="PROSITE" id="PS51842">
    <property type="entry name" value="IF_ROD_2"/>
    <property type="match status" value="1"/>
</dbReference>
<evidence type="ECO:0000259" key="4">
    <source>
        <dbReference type="PROSITE" id="PS51842"/>
    </source>
</evidence>
<evidence type="ECO:0000313" key="6">
    <source>
        <dbReference type="Proteomes" id="UP000327493"/>
    </source>
</evidence>
<dbReference type="InterPro" id="IPR002957">
    <property type="entry name" value="Keratin_I"/>
</dbReference>
<gene>
    <name evidence="5" type="ORF">FQN60_004467</name>
</gene>
<name>A0A5J5CY01_9PERO</name>
<evidence type="ECO:0000256" key="1">
    <source>
        <dbReference type="ARBA" id="ARBA00022754"/>
    </source>
</evidence>
<feature type="coiled-coil region" evidence="3">
    <location>
        <begin position="138"/>
        <end position="165"/>
    </location>
</feature>
<keyword evidence="6" id="KW-1185">Reference proteome</keyword>
<dbReference type="FunFam" id="1.20.5.500:FF:000001">
    <property type="entry name" value="Type II keratin 23"/>
    <property type="match status" value="1"/>
</dbReference>
<proteinExistence type="predicted"/>
<dbReference type="SMART" id="SM01391">
    <property type="entry name" value="Filament"/>
    <property type="match status" value="1"/>
</dbReference>
<dbReference type="InterPro" id="IPR039008">
    <property type="entry name" value="IF_rod_dom"/>
</dbReference>
<sequence>MLSIDNAQLAQDDFRLKFENELNMRQSVEADIAGLKMVMGELGVAKTDLSMQIESLKDELVTMKKNHEEDLLSMRTQMTGQVNVEVDAGPQTDLTKIMEEMREHYEMVAAKTNKELESWFQSKSEELNKEVATTEMTIKSTVSEVKDVKSQLQALEIELQSQLSMIDRFLLFRFVLFLLLFLHRHHHSCQKGHRGENLRPITRLTSESGHRCIGLQFCHYAHILL</sequence>
<dbReference type="PANTHER" id="PTHR23239">
    <property type="entry name" value="INTERMEDIATE FILAMENT"/>
    <property type="match status" value="1"/>
</dbReference>
<keyword evidence="2 3" id="KW-0175">Coiled coil</keyword>
<dbReference type="EMBL" id="VOFY01000015">
    <property type="protein sequence ID" value="KAA8585773.1"/>
    <property type="molecule type" value="Genomic_DNA"/>
</dbReference>
<dbReference type="AlphaFoldDB" id="A0A5J5CY01"/>
<dbReference type="Gene3D" id="1.20.5.500">
    <property type="entry name" value="Single helix bin"/>
    <property type="match status" value="1"/>
</dbReference>
<organism evidence="5 6">
    <name type="scientific">Etheostoma spectabile</name>
    <name type="common">orangethroat darter</name>
    <dbReference type="NCBI Taxonomy" id="54343"/>
    <lineage>
        <taxon>Eukaryota</taxon>
        <taxon>Metazoa</taxon>
        <taxon>Chordata</taxon>
        <taxon>Craniata</taxon>
        <taxon>Vertebrata</taxon>
        <taxon>Euteleostomi</taxon>
        <taxon>Actinopterygii</taxon>
        <taxon>Neopterygii</taxon>
        <taxon>Teleostei</taxon>
        <taxon>Neoteleostei</taxon>
        <taxon>Acanthomorphata</taxon>
        <taxon>Eupercaria</taxon>
        <taxon>Perciformes</taxon>
        <taxon>Percoidei</taxon>
        <taxon>Percidae</taxon>
        <taxon>Etheostomatinae</taxon>
        <taxon>Etheostoma</taxon>
    </lineage>
</organism>
<evidence type="ECO:0000313" key="5">
    <source>
        <dbReference type="EMBL" id="KAA8585773.1"/>
    </source>
</evidence>
<dbReference type="PANTHER" id="PTHR23239:SF367">
    <property type="entry name" value="KERATIN 15-RELATED"/>
    <property type="match status" value="1"/>
</dbReference>
<evidence type="ECO:0000256" key="3">
    <source>
        <dbReference type="SAM" id="Coils"/>
    </source>
</evidence>
<dbReference type="GO" id="GO:0005882">
    <property type="term" value="C:intermediate filament"/>
    <property type="evidence" value="ECO:0007669"/>
    <property type="project" value="UniProtKB-KW"/>
</dbReference>
<keyword evidence="1" id="KW-0403">Intermediate filament</keyword>
<dbReference type="PRINTS" id="PR01248">
    <property type="entry name" value="TYPE1KERATIN"/>
</dbReference>
<dbReference type="Gene3D" id="1.20.5.1160">
    <property type="entry name" value="Vasodilator-stimulated phosphoprotein"/>
    <property type="match status" value="1"/>
</dbReference>